<gene>
    <name evidence="4" type="ORF">CGLO_09556</name>
</gene>
<dbReference type="PANTHER" id="PTHR24198">
    <property type="entry name" value="ANKYRIN REPEAT AND PROTEIN KINASE DOMAIN-CONTAINING PROTEIN"/>
    <property type="match status" value="1"/>
</dbReference>
<dbReference type="Gene3D" id="1.25.40.20">
    <property type="entry name" value="Ankyrin repeat-containing domain"/>
    <property type="match status" value="4"/>
</dbReference>
<evidence type="ECO:0000256" key="2">
    <source>
        <dbReference type="ARBA" id="ARBA00023043"/>
    </source>
</evidence>
<dbReference type="OrthoDB" id="341259at2759"/>
<reference evidence="5" key="1">
    <citation type="journal article" date="2013" name="Mol. Plant Microbe Interact.">
        <title>Global aspects of pacC regulation of pathogenicity genes in Colletotrichum gloeosporioides as revealed by transcriptome analysis.</title>
        <authorList>
            <person name="Alkan N."/>
            <person name="Meng X."/>
            <person name="Friedlander G."/>
            <person name="Reuveni E."/>
            <person name="Sukno S."/>
            <person name="Sherman A."/>
            <person name="Thon M."/>
            <person name="Fluhr R."/>
            <person name="Prusky D."/>
        </authorList>
    </citation>
    <scope>NUCLEOTIDE SEQUENCE [LARGE SCALE GENOMIC DNA]</scope>
    <source>
        <strain evidence="5">Cg-14</strain>
    </source>
</reference>
<evidence type="ECO:0000313" key="5">
    <source>
        <dbReference type="Proteomes" id="UP000015530"/>
    </source>
</evidence>
<protein>
    <recommendedName>
        <fullName evidence="6">Ankyrin repeat protein</fullName>
    </recommendedName>
</protein>
<keyword evidence="1" id="KW-0677">Repeat</keyword>
<evidence type="ECO:0000256" key="1">
    <source>
        <dbReference type="ARBA" id="ARBA00022737"/>
    </source>
</evidence>
<dbReference type="Proteomes" id="UP000015530">
    <property type="component" value="Unassembled WGS sequence"/>
</dbReference>
<evidence type="ECO:0008006" key="6">
    <source>
        <dbReference type="Google" id="ProtNLM"/>
    </source>
</evidence>
<dbReference type="InterPro" id="IPR002110">
    <property type="entry name" value="Ankyrin_rpt"/>
</dbReference>
<dbReference type="AlphaFoldDB" id="T0KDN2"/>
<evidence type="ECO:0000256" key="3">
    <source>
        <dbReference type="PROSITE-ProRule" id="PRU00023"/>
    </source>
</evidence>
<dbReference type="OMA" id="PYLLCWA"/>
<dbReference type="PROSITE" id="PS50088">
    <property type="entry name" value="ANK_REPEAT"/>
    <property type="match status" value="1"/>
</dbReference>
<proteinExistence type="predicted"/>
<comment type="caution">
    <text evidence="4">The sequence shown here is derived from an EMBL/GenBank/DDBJ whole genome shotgun (WGS) entry which is preliminary data.</text>
</comment>
<dbReference type="SMART" id="SM00248">
    <property type="entry name" value="ANK"/>
    <property type="match status" value="7"/>
</dbReference>
<dbReference type="InterPro" id="IPR036770">
    <property type="entry name" value="Ankyrin_rpt-contain_sf"/>
</dbReference>
<dbReference type="STRING" id="1237896.T0KDN2"/>
<feature type="repeat" description="ANK" evidence="3">
    <location>
        <begin position="206"/>
        <end position="234"/>
    </location>
</feature>
<evidence type="ECO:0000313" key="4">
    <source>
        <dbReference type="EMBL" id="EQB50953.1"/>
    </source>
</evidence>
<organism evidence="4 5">
    <name type="scientific">Colletotrichum gloeosporioides (strain Cg-14)</name>
    <name type="common">Anthracnose fungus</name>
    <name type="synonym">Glomerella cingulata</name>
    <dbReference type="NCBI Taxonomy" id="1237896"/>
    <lineage>
        <taxon>Eukaryota</taxon>
        <taxon>Fungi</taxon>
        <taxon>Dikarya</taxon>
        <taxon>Ascomycota</taxon>
        <taxon>Pezizomycotina</taxon>
        <taxon>Sordariomycetes</taxon>
        <taxon>Hypocreomycetidae</taxon>
        <taxon>Glomerellales</taxon>
        <taxon>Glomerellaceae</taxon>
        <taxon>Colletotrichum</taxon>
        <taxon>Colletotrichum gloeosporioides species complex</taxon>
    </lineage>
</organism>
<dbReference type="SUPFAM" id="SSF48403">
    <property type="entry name" value="Ankyrin repeat"/>
    <property type="match status" value="2"/>
</dbReference>
<name>T0KDN2_COLGC</name>
<sequence>MTNLRRLPPELKIAVVDFLFLPGWLGNDSKEQDAIIKALAALSLSDRFFNLIAEPKLYDLGPLRHPYLLCWATDVGYVNVMRKILSSSRGYAQAGVIRYRPQDTYKEWSRDTESAKQRFDQRYRTDAKAFQRRAHWLDKGDFGEHQESVADYIDDIDEEEEDDYEDDDEILWRRFEAEDFGVVRWKYNDLEHFDILNEPKAVYWFPVHIAARQGNMEALALLVDFGALLNIPSKGFCVHASDPCNRSCLHFPDWTEDFDPTVMHPAWTPYHIALCHGHQEMARYILKTCPHVSERLLFDGDEITEPIPRFISAMRHSYPEIAEFCLERELDDIEETHPDVFNGTLVWRAFWELGNFEPALEILLHHGADLEHDLGEGHTLLVEACYHCHYREALALIEAGADTDIILHEPGPGTNLDEAMRVHNHHPLNANSLLDLCCRVRPYWVGNVPVGLPSSDAALAVVSHIIDSGVDSTTKNTAVLFSSTLHRVDILNLLLESGGDLHDPVADSLDALTHAASRMSESSSSQGEIEAWSTSLLPTFSIILNHAKKTGRHVEGGVAAAEALLKPCVFFRGDETFLPSVTDAVLLLISEGLVDVNHCVGGEALIMKAMQMGSHQFARGLLERGAHVVVDVANRRDDLAKLWTMAFESWHADHELNNKMYRLLVDIDSTCRIFKEPYFLATAISLGARTVVEQMEPNVHLDKDWVNMKGDLYYIKNMNNYDFWLEGISYDGWRLLHFAAHHDYLQICRRLVAMKAAIHVPASDGETPLSIAIRAGSRQKSKPILELFMAGKKNLDPDTAVQYRLIVERAINTGGDWDEVRALLAMCPKTSSGGPLLLHAFIRHCFFHLKRHDWWLDEDIIRGGDNVNAIDENGNTPLGYLLVLIINAIKNRVYYPFIDCWAPDILTTLIMAGARPSIRNCKGQSVLELLDIVRDRKSGQWWVSRKLRTSLLYQVMLYRQSIGM</sequence>
<keyword evidence="2 3" id="KW-0040">ANK repeat</keyword>
<accession>T0KDN2</accession>
<dbReference type="PANTHER" id="PTHR24198:SF165">
    <property type="entry name" value="ANKYRIN REPEAT-CONTAINING PROTEIN-RELATED"/>
    <property type="match status" value="1"/>
</dbReference>
<dbReference type="HOGENOM" id="CLU_311221_0_0_1"/>
<dbReference type="EMBL" id="AMYD01001925">
    <property type="protein sequence ID" value="EQB50953.1"/>
    <property type="molecule type" value="Genomic_DNA"/>
</dbReference>